<feature type="region of interest" description="Disordered" evidence="1">
    <location>
        <begin position="281"/>
        <end position="307"/>
    </location>
</feature>
<feature type="region of interest" description="Disordered" evidence="1">
    <location>
        <begin position="232"/>
        <end position="259"/>
    </location>
</feature>
<dbReference type="OrthoDB" id="4070512at2759"/>
<dbReference type="AlphaFoldDB" id="G0VIZ2"/>
<sequence>MPNKLSNQQQHLDTPINASIRHLSTTDISIKEEAEPCELHEKLHCEECQEINEKRMSQFLKRSISYNAINNVKKRTSINNLHRTLSQTSCYSNGSTQTYKNSNIDPFNEFLSFLSNDDYIGQENILWDNLPKEVKEFFIARALAKKKLANDHTIHLNDLKELFRNNASIPNNSDIPPRYIRRNIASNIKRQARKSREQNISRLIGQFFDYELTEMQKEEILNEFSMPEEENPFLSVHSKDRQKECSETEPPISSPEPYLSEINEKIKELNKLMERLEQYSPVTTPTTNDTDKAPITSSSATTPLISKDKDLRATTNRSLNKKMNETPSHQSLRANLPKKHTEETFLEMLATKSKKFMKKFKHKKKPAKLDLYRKPTTSSRQLIHPAPSE</sequence>
<feature type="compositionally biased region" description="Polar residues" evidence="1">
    <location>
        <begin position="295"/>
        <end position="304"/>
    </location>
</feature>
<evidence type="ECO:0000313" key="2">
    <source>
        <dbReference type="EMBL" id="CCC71469.1"/>
    </source>
</evidence>
<keyword evidence="3" id="KW-1185">Reference proteome</keyword>
<feature type="compositionally biased region" description="Low complexity" evidence="1">
    <location>
        <begin position="248"/>
        <end position="257"/>
    </location>
</feature>
<dbReference type="Proteomes" id="UP000001640">
    <property type="component" value="Chromosome 8"/>
</dbReference>
<dbReference type="KEGG" id="ncs:NCAS_0H01590"/>
<dbReference type="GeneID" id="96905148"/>
<dbReference type="eggNOG" id="ENOG502S49U">
    <property type="taxonomic scope" value="Eukaryota"/>
</dbReference>
<evidence type="ECO:0000256" key="1">
    <source>
        <dbReference type="SAM" id="MobiDB-lite"/>
    </source>
</evidence>
<gene>
    <name evidence="2" type="primary">NCAS0H01590</name>
    <name evidence="2" type="ordered locus">NCAS_0H01590</name>
</gene>
<proteinExistence type="predicted"/>
<dbReference type="InParanoid" id="G0VIZ2"/>
<organism evidence="2 3">
    <name type="scientific">Naumovozyma castellii</name>
    <name type="common">Yeast</name>
    <name type="synonym">Saccharomyces castellii</name>
    <dbReference type="NCBI Taxonomy" id="27288"/>
    <lineage>
        <taxon>Eukaryota</taxon>
        <taxon>Fungi</taxon>
        <taxon>Dikarya</taxon>
        <taxon>Ascomycota</taxon>
        <taxon>Saccharomycotina</taxon>
        <taxon>Saccharomycetes</taxon>
        <taxon>Saccharomycetales</taxon>
        <taxon>Saccharomycetaceae</taxon>
        <taxon>Naumovozyma</taxon>
    </lineage>
</organism>
<protein>
    <submittedName>
        <fullName evidence="2">Uncharacterized protein</fullName>
    </submittedName>
</protein>
<name>G0VIZ2_NAUCA</name>
<dbReference type="OMA" id="ANDHTIH"/>
<feature type="region of interest" description="Disordered" evidence="1">
    <location>
        <begin position="357"/>
        <end position="389"/>
    </location>
</feature>
<reference key="2">
    <citation type="submission" date="2011-08" db="EMBL/GenBank/DDBJ databases">
        <title>Genome sequence of Naumovozyma castellii.</title>
        <authorList>
            <person name="Gordon J.L."/>
            <person name="Armisen D."/>
            <person name="Proux-Wera E."/>
            <person name="OhEigeartaigh S.S."/>
            <person name="Byrne K.P."/>
            <person name="Wolfe K.H."/>
        </authorList>
    </citation>
    <scope>NUCLEOTIDE SEQUENCE</scope>
    <source>
        <strain>Type strain:CBS 4309</strain>
    </source>
</reference>
<reference evidence="2 3" key="1">
    <citation type="journal article" date="2011" name="Proc. Natl. Acad. Sci. U.S.A.">
        <title>Evolutionary erosion of yeast sex chromosomes by mating-type switching accidents.</title>
        <authorList>
            <person name="Gordon J.L."/>
            <person name="Armisen D."/>
            <person name="Proux-Wera E."/>
            <person name="Oheigeartaigh S.S."/>
            <person name="Byrne K.P."/>
            <person name="Wolfe K.H."/>
        </authorList>
    </citation>
    <scope>NUCLEOTIDE SEQUENCE [LARGE SCALE GENOMIC DNA]</scope>
    <source>
        <strain evidence="3">ATCC 76901 / BCRC 22586 / CBS 4309 / NBRC 1992 / NRRL Y-12630</strain>
    </source>
</reference>
<evidence type="ECO:0000313" key="3">
    <source>
        <dbReference type="Proteomes" id="UP000001640"/>
    </source>
</evidence>
<feature type="compositionally biased region" description="Basic and acidic residues" evidence="1">
    <location>
        <begin position="237"/>
        <end position="246"/>
    </location>
</feature>
<feature type="compositionally biased region" description="Basic residues" evidence="1">
    <location>
        <begin position="357"/>
        <end position="366"/>
    </location>
</feature>
<dbReference type="HOGENOM" id="CLU_776315_0_0_1"/>
<dbReference type="RefSeq" id="XP_003677818.1">
    <property type="nucleotide sequence ID" value="XM_003677770.1"/>
</dbReference>
<accession>G0VIZ2</accession>
<dbReference type="EMBL" id="HE576759">
    <property type="protein sequence ID" value="CCC71469.1"/>
    <property type="molecule type" value="Genomic_DNA"/>
</dbReference>